<protein>
    <submittedName>
        <fullName evidence="2">Uncharacterized protein</fullName>
    </submittedName>
</protein>
<proteinExistence type="predicted"/>
<feature type="region of interest" description="Disordered" evidence="1">
    <location>
        <begin position="154"/>
        <end position="229"/>
    </location>
</feature>
<dbReference type="Proteomes" id="UP001356427">
    <property type="component" value="Unassembled WGS sequence"/>
</dbReference>
<reference evidence="2 3" key="1">
    <citation type="submission" date="2021-04" db="EMBL/GenBank/DDBJ databases">
        <authorList>
            <person name="De Guttry C."/>
            <person name="Zahm M."/>
            <person name="Klopp C."/>
            <person name="Cabau C."/>
            <person name="Louis A."/>
            <person name="Berthelot C."/>
            <person name="Parey E."/>
            <person name="Roest Crollius H."/>
            <person name="Montfort J."/>
            <person name="Robinson-Rechavi M."/>
            <person name="Bucao C."/>
            <person name="Bouchez O."/>
            <person name="Gislard M."/>
            <person name="Lluch J."/>
            <person name="Milhes M."/>
            <person name="Lampietro C."/>
            <person name="Lopez Roques C."/>
            <person name="Donnadieu C."/>
            <person name="Braasch I."/>
            <person name="Desvignes T."/>
            <person name="Postlethwait J."/>
            <person name="Bobe J."/>
            <person name="Wedekind C."/>
            <person name="Guiguen Y."/>
        </authorList>
    </citation>
    <scope>NUCLEOTIDE SEQUENCE [LARGE SCALE GENOMIC DNA]</scope>
    <source>
        <strain evidence="2">Cs_M1</strain>
        <tissue evidence="2">Blood</tissue>
    </source>
</reference>
<evidence type="ECO:0000256" key="1">
    <source>
        <dbReference type="SAM" id="MobiDB-lite"/>
    </source>
</evidence>
<name>A0AAN8LPV1_9TELE</name>
<dbReference type="AlphaFoldDB" id="A0AAN8LPV1"/>
<organism evidence="2 3">
    <name type="scientific">Coregonus suidteri</name>
    <dbReference type="NCBI Taxonomy" id="861788"/>
    <lineage>
        <taxon>Eukaryota</taxon>
        <taxon>Metazoa</taxon>
        <taxon>Chordata</taxon>
        <taxon>Craniata</taxon>
        <taxon>Vertebrata</taxon>
        <taxon>Euteleostomi</taxon>
        <taxon>Actinopterygii</taxon>
        <taxon>Neopterygii</taxon>
        <taxon>Teleostei</taxon>
        <taxon>Protacanthopterygii</taxon>
        <taxon>Salmoniformes</taxon>
        <taxon>Salmonidae</taxon>
        <taxon>Coregoninae</taxon>
        <taxon>Coregonus</taxon>
    </lineage>
</organism>
<feature type="compositionally biased region" description="Polar residues" evidence="1">
    <location>
        <begin position="162"/>
        <end position="173"/>
    </location>
</feature>
<keyword evidence="3" id="KW-1185">Reference proteome</keyword>
<evidence type="ECO:0000313" key="2">
    <source>
        <dbReference type="EMBL" id="KAK6314453.1"/>
    </source>
</evidence>
<feature type="compositionally biased region" description="Low complexity" evidence="1">
    <location>
        <begin position="209"/>
        <end position="218"/>
    </location>
</feature>
<evidence type="ECO:0000313" key="3">
    <source>
        <dbReference type="Proteomes" id="UP001356427"/>
    </source>
</evidence>
<accession>A0AAN8LPV1</accession>
<sequence length="313" mass="35048">MPPIRGKNNSATGDDLEQQYAFISEKIEKFSNYKQTDGCKKLSSACVEDDGMLCFTCHAMLRSFQNCGDKELAYYEPIGTVYSPINNMDIKLLTVQQTHTSLDALRRNQRLRSSAVIRRHPRAYKSATLGDISLSTFKNNVVWCNGYRETSSMQAPTLPDVPSSSSKKGNNMANPFRVKGLRRPPPSQNGTRLGRSVPKSSPPWGRSITPGTQLSSTTPLPPSHPWKSSSTCYLTPPQLAPTKPLVVQQRKKRWCPLQDCETVGFAEILLKQRIMRHLEETEVFLVPPCKPLGPDSTLVPCSKMCARFVWKDL</sequence>
<gene>
    <name evidence="2" type="ORF">J4Q44_G00159120</name>
</gene>
<dbReference type="EMBL" id="JAGTTL010000013">
    <property type="protein sequence ID" value="KAK6314453.1"/>
    <property type="molecule type" value="Genomic_DNA"/>
</dbReference>
<comment type="caution">
    <text evidence="2">The sequence shown here is derived from an EMBL/GenBank/DDBJ whole genome shotgun (WGS) entry which is preliminary data.</text>
</comment>